<dbReference type="RefSeq" id="WP_303736691.1">
    <property type="nucleotide sequence ID" value="NZ_SUTE01000037.1"/>
</dbReference>
<name>A0A8T3VK55_9EURY</name>
<accession>A0A8T3VK55</accession>
<keyword evidence="4" id="KW-0456">Lyase</keyword>
<gene>
    <name evidence="4" type="primary">deoC</name>
    <name evidence="4" type="ORF">E7Z73_04795</name>
</gene>
<reference evidence="4" key="1">
    <citation type="submission" date="2019-04" db="EMBL/GenBank/DDBJ databases">
        <title>Evolution of Biomass-Degrading Anaerobic Consortia Revealed by Metagenomics.</title>
        <authorList>
            <person name="Peng X."/>
        </authorList>
    </citation>
    <scope>NUCLEOTIDE SEQUENCE</scope>
    <source>
        <strain evidence="4">SIG12</strain>
    </source>
</reference>
<feature type="coiled-coil region" evidence="3">
    <location>
        <begin position="102"/>
        <end position="129"/>
    </location>
</feature>
<keyword evidence="1" id="KW-0963">Cytoplasm</keyword>
<dbReference type="AlphaFoldDB" id="A0A8T3VK55"/>
<evidence type="ECO:0000256" key="2">
    <source>
        <dbReference type="NCBIfam" id="TIGR00126"/>
    </source>
</evidence>
<sequence>MYRVKNSKHLASVINYTNLNNMISEAEMTEFLNQAKELGFNAVTINPTYVPLAKEILADSDVRVGSVVGFPLGCENKESKIAEALTLIEKGADEINVVINLNHVVNEKYELIEEEAKELKEAIGDTTLKMIIESKILEDEQKANIVMRLEKAKVDYIKTSSGFLTPNHIYEIVNDINIFQKYAPKTKIEVYDGIDIWKMAHQVLTGGADLIASNNGYNIVSKYKELRENTQVKPKPITLTK</sequence>
<protein>
    <recommendedName>
        <fullName evidence="2">Deoxyribose-phosphate aldolase</fullName>
        <ecNumber evidence="2">4.1.2.4</ecNumber>
    </recommendedName>
</protein>
<dbReference type="PIRSF" id="PIRSF001357">
    <property type="entry name" value="DeoC"/>
    <property type="match status" value="1"/>
</dbReference>
<dbReference type="SUPFAM" id="SSF51569">
    <property type="entry name" value="Aldolase"/>
    <property type="match status" value="1"/>
</dbReference>
<dbReference type="EC" id="4.1.2.4" evidence="2"/>
<dbReference type="SMART" id="SM01133">
    <property type="entry name" value="DeoC"/>
    <property type="match status" value="1"/>
</dbReference>
<comment type="caution">
    <text evidence="4">The sequence shown here is derived from an EMBL/GenBank/DDBJ whole genome shotgun (WGS) entry which is preliminary data.</text>
</comment>
<evidence type="ECO:0000256" key="3">
    <source>
        <dbReference type="SAM" id="Coils"/>
    </source>
</evidence>
<dbReference type="InterPro" id="IPR013785">
    <property type="entry name" value="Aldolase_TIM"/>
</dbReference>
<dbReference type="Proteomes" id="UP000762703">
    <property type="component" value="Unassembled WGS sequence"/>
</dbReference>
<dbReference type="PANTHER" id="PTHR10889">
    <property type="entry name" value="DEOXYRIBOSE-PHOSPHATE ALDOLASE"/>
    <property type="match status" value="1"/>
</dbReference>
<dbReference type="InterPro" id="IPR002915">
    <property type="entry name" value="DeoC/FbaB/LacD_aldolase"/>
</dbReference>
<dbReference type="InterPro" id="IPR011343">
    <property type="entry name" value="DeoC"/>
</dbReference>
<evidence type="ECO:0000313" key="5">
    <source>
        <dbReference type="Proteomes" id="UP000762703"/>
    </source>
</evidence>
<dbReference type="GO" id="GO:0005737">
    <property type="term" value="C:cytoplasm"/>
    <property type="evidence" value="ECO:0007669"/>
    <property type="project" value="InterPro"/>
</dbReference>
<dbReference type="GO" id="GO:0009264">
    <property type="term" value="P:deoxyribonucleotide catabolic process"/>
    <property type="evidence" value="ECO:0007669"/>
    <property type="project" value="UniProtKB-UniRule"/>
</dbReference>
<dbReference type="GO" id="GO:0016052">
    <property type="term" value="P:carbohydrate catabolic process"/>
    <property type="evidence" value="ECO:0007669"/>
    <property type="project" value="TreeGrafter"/>
</dbReference>
<dbReference type="EMBL" id="SUTE01000037">
    <property type="protein sequence ID" value="MBE6505050.1"/>
    <property type="molecule type" value="Genomic_DNA"/>
</dbReference>
<dbReference type="NCBIfam" id="TIGR00126">
    <property type="entry name" value="deoC"/>
    <property type="match status" value="1"/>
</dbReference>
<dbReference type="Gene3D" id="3.20.20.70">
    <property type="entry name" value="Aldolase class I"/>
    <property type="match status" value="1"/>
</dbReference>
<dbReference type="GO" id="GO:0004139">
    <property type="term" value="F:deoxyribose-phosphate aldolase activity"/>
    <property type="evidence" value="ECO:0007669"/>
    <property type="project" value="UniProtKB-UniRule"/>
</dbReference>
<organism evidence="4 5">
    <name type="scientific">Methanobrevibacter millerae</name>
    <dbReference type="NCBI Taxonomy" id="230361"/>
    <lineage>
        <taxon>Archaea</taxon>
        <taxon>Methanobacteriati</taxon>
        <taxon>Methanobacteriota</taxon>
        <taxon>Methanomada group</taxon>
        <taxon>Methanobacteria</taxon>
        <taxon>Methanobacteriales</taxon>
        <taxon>Methanobacteriaceae</taxon>
        <taxon>Methanobrevibacter</taxon>
    </lineage>
</organism>
<dbReference type="PANTHER" id="PTHR10889:SF1">
    <property type="entry name" value="DEOXYRIBOSE-PHOSPHATE ALDOLASE"/>
    <property type="match status" value="1"/>
</dbReference>
<dbReference type="Pfam" id="PF01791">
    <property type="entry name" value="DeoC"/>
    <property type="match status" value="1"/>
</dbReference>
<evidence type="ECO:0000313" key="4">
    <source>
        <dbReference type="EMBL" id="MBE6505050.1"/>
    </source>
</evidence>
<proteinExistence type="predicted"/>
<evidence type="ECO:0000256" key="1">
    <source>
        <dbReference type="ARBA" id="ARBA00022490"/>
    </source>
</evidence>
<keyword evidence="3" id="KW-0175">Coiled coil</keyword>